<dbReference type="GO" id="GO:0003677">
    <property type="term" value="F:DNA binding"/>
    <property type="evidence" value="ECO:0007669"/>
    <property type="project" value="InterPro"/>
</dbReference>
<proteinExistence type="predicted"/>
<gene>
    <name evidence="1" type="ORF">N7458_004704</name>
</gene>
<accession>A0AAD6C7I2</accession>
<dbReference type="AlphaFoldDB" id="A0AAD6C7I2"/>
<dbReference type="GO" id="GO:0045944">
    <property type="term" value="P:positive regulation of transcription by RNA polymerase II"/>
    <property type="evidence" value="ECO:0007669"/>
    <property type="project" value="UniProtKB-ARBA"/>
</dbReference>
<dbReference type="RefSeq" id="XP_056766704.1">
    <property type="nucleotide sequence ID" value="XM_056908086.1"/>
</dbReference>
<evidence type="ECO:0000313" key="2">
    <source>
        <dbReference type="Proteomes" id="UP001213681"/>
    </source>
</evidence>
<organism evidence="1 2">
    <name type="scientific">Penicillium daleae</name>
    <dbReference type="NCBI Taxonomy" id="63821"/>
    <lineage>
        <taxon>Eukaryota</taxon>
        <taxon>Fungi</taxon>
        <taxon>Dikarya</taxon>
        <taxon>Ascomycota</taxon>
        <taxon>Pezizomycotina</taxon>
        <taxon>Eurotiomycetes</taxon>
        <taxon>Eurotiomycetidae</taxon>
        <taxon>Eurotiales</taxon>
        <taxon>Aspergillaceae</taxon>
        <taxon>Penicillium</taxon>
    </lineage>
</organism>
<comment type="caution">
    <text evidence="1">The sequence shown here is derived from an EMBL/GenBank/DDBJ whole genome shotgun (WGS) entry which is preliminary data.</text>
</comment>
<sequence length="156" mass="18163">MATKTSRVKQEQLRKRRNNLLRRHNDFWRLYSIRSWLTMEMPNGRIYTYHSHPDVPVPTVKEMVSFLVALNIMNDSKTLQNTRSRPAVHRTPADYVPEKSTKLTIPKAPTSSLPKRQNAVWGSFARYMQYTEKCKSSFTNLHSFTLSGPHRQAASL</sequence>
<name>A0AAD6C7I2_9EURO</name>
<keyword evidence="2" id="KW-1185">Reference proteome</keyword>
<dbReference type="Proteomes" id="UP001213681">
    <property type="component" value="Unassembled WGS sequence"/>
</dbReference>
<dbReference type="EMBL" id="JAPVEA010000005">
    <property type="protein sequence ID" value="KAJ5453748.1"/>
    <property type="molecule type" value="Genomic_DNA"/>
</dbReference>
<dbReference type="GeneID" id="81598329"/>
<dbReference type="SUPFAM" id="SSF55455">
    <property type="entry name" value="SRF-like"/>
    <property type="match status" value="1"/>
</dbReference>
<reference evidence="1" key="2">
    <citation type="journal article" date="2023" name="IMA Fungus">
        <title>Comparative genomic study of the Penicillium genus elucidates a diverse pangenome and 15 lateral gene transfer events.</title>
        <authorList>
            <person name="Petersen C."/>
            <person name="Sorensen T."/>
            <person name="Nielsen M.R."/>
            <person name="Sondergaard T.E."/>
            <person name="Sorensen J.L."/>
            <person name="Fitzpatrick D.A."/>
            <person name="Frisvad J.C."/>
            <person name="Nielsen K.L."/>
        </authorList>
    </citation>
    <scope>NUCLEOTIDE SEQUENCE</scope>
    <source>
        <strain evidence="1">IBT 16125</strain>
    </source>
</reference>
<protein>
    <submittedName>
        <fullName evidence="1">Uncharacterized protein</fullName>
    </submittedName>
</protein>
<reference evidence="1" key="1">
    <citation type="submission" date="2022-12" db="EMBL/GenBank/DDBJ databases">
        <authorList>
            <person name="Petersen C."/>
        </authorList>
    </citation>
    <scope>NUCLEOTIDE SEQUENCE</scope>
    <source>
        <strain evidence="1">IBT 16125</strain>
    </source>
</reference>
<dbReference type="InterPro" id="IPR036879">
    <property type="entry name" value="TF_MADSbox_sf"/>
</dbReference>
<dbReference type="GO" id="GO:0046983">
    <property type="term" value="F:protein dimerization activity"/>
    <property type="evidence" value="ECO:0007669"/>
    <property type="project" value="InterPro"/>
</dbReference>
<evidence type="ECO:0000313" key="1">
    <source>
        <dbReference type="EMBL" id="KAJ5453748.1"/>
    </source>
</evidence>